<feature type="transmembrane region" description="Helical" evidence="1">
    <location>
        <begin position="105"/>
        <end position="129"/>
    </location>
</feature>
<evidence type="ECO:0000256" key="1">
    <source>
        <dbReference type="SAM" id="Phobius"/>
    </source>
</evidence>
<reference evidence="4" key="1">
    <citation type="submission" date="2014-09" db="EMBL/GenBank/DDBJ databases">
        <title>Sequence of the Streptomyces nodosus genome.</title>
        <authorList>
            <person name="Sweeney P."/>
            <person name="Stephens N."/>
            <person name="Murphy C."/>
            <person name="Caffrey P."/>
        </authorList>
    </citation>
    <scope>NUCLEOTIDE SEQUENCE [LARGE SCALE GENOMIC DNA]</scope>
    <source>
        <strain evidence="4">ATCC 14899</strain>
    </source>
</reference>
<evidence type="ECO:0000313" key="2">
    <source>
        <dbReference type="EMBL" id="AJE43394.1"/>
    </source>
</evidence>
<keyword evidence="1" id="KW-0812">Transmembrane</keyword>
<feature type="transmembrane region" description="Helical" evidence="1">
    <location>
        <begin position="76"/>
        <end position="93"/>
    </location>
</feature>
<feature type="transmembrane region" description="Helical" evidence="1">
    <location>
        <begin position="223"/>
        <end position="246"/>
    </location>
</feature>
<dbReference type="HOGENOM" id="CLU_068458_0_0_11"/>
<dbReference type="EMBL" id="CP009313">
    <property type="protein sequence ID" value="AJE43394.1"/>
    <property type="molecule type" value="Genomic_DNA"/>
</dbReference>
<protein>
    <submittedName>
        <fullName evidence="2">Membrane protein</fullName>
    </submittedName>
</protein>
<evidence type="ECO:0000313" key="5">
    <source>
        <dbReference type="Proteomes" id="UP000325763"/>
    </source>
</evidence>
<evidence type="ECO:0000313" key="4">
    <source>
        <dbReference type="Proteomes" id="UP000031526"/>
    </source>
</evidence>
<accession>A0A0B5DJK1</accession>
<feature type="transmembrane region" description="Helical" evidence="1">
    <location>
        <begin position="150"/>
        <end position="174"/>
    </location>
</feature>
<dbReference type="Proteomes" id="UP000325763">
    <property type="component" value="Chromosome"/>
</dbReference>
<gene>
    <name evidence="3" type="ORF">CP978_27990</name>
    <name evidence="2" type="ORF">SNOD_27720</name>
</gene>
<dbReference type="KEGG" id="snq:CP978_27990"/>
<dbReference type="EMBL" id="CP023747">
    <property type="protein sequence ID" value="QEV43540.1"/>
    <property type="molecule type" value="Genomic_DNA"/>
</dbReference>
<evidence type="ECO:0000313" key="3">
    <source>
        <dbReference type="EMBL" id="QEV43540.1"/>
    </source>
</evidence>
<keyword evidence="4" id="KW-1185">Reference proteome</keyword>
<dbReference type="AlphaFoldDB" id="A0A0B5DJK1"/>
<feature type="transmembrane region" description="Helical" evidence="1">
    <location>
        <begin position="24"/>
        <end position="47"/>
    </location>
</feature>
<feature type="transmembrane region" description="Helical" evidence="1">
    <location>
        <begin position="252"/>
        <end position="271"/>
    </location>
</feature>
<reference evidence="2 4" key="2">
    <citation type="journal article" date="2016" name="Appl. Microbiol. Biotechnol.">
        <title>Exploiting the genome sequence of Streptomyces nodosus for enhanced antibiotic production.</title>
        <authorList>
            <person name="Sweeney P."/>
            <person name="Murphy C.D."/>
            <person name="Caffrey P."/>
        </authorList>
    </citation>
    <scope>NUCLEOTIDE SEQUENCE [LARGE SCALE GENOMIC DNA]</scope>
    <source>
        <strain evidence="2 4">ATCC 14899</strain>
    </source>
</reference>
<sequence length="286" mass="31660">MRHDEWPTLGQALRGGRHRIHGCVWAVILFPCTWMVTLPLLTGYAVLRSARTRARRIFPTGHRRIMDPEVMRVQRVRAWTAVVVSLFILLVYGKPDDFTEAQTQFWLRPVITPWLLLFSAPAVVAVLYASASPEAKRAMRPCLRRAGRSALWYVGVVTLIPLLFVGCVLTLTAVERNPAELFYLVPFLYLAVLIGMVWAVLFLVFASGSAVRSGFNTSEVHAALPALLTGLLVWELTGISLAMGGLPPGPPLIRIAALVGGPASVTAVAWWEIHRLRTRHGVTLRA</sequence>
<feature type="transmembrane region" description="Helical" evidence="1">
    <location>
        <begin position="186"/>
        <end position="211"/>
    </location>
</feature>
<organism evidence="2 4">
    <name type="scientific">Streptomyces nodosus</name>
    <dbReference type="NCBI Taxonomy" id="40318"/>
    <lineage>
        <taxon>Bacteria</taxon>
        <taxon>Bacillati</taxon>
        <taxon>Actinomycetota</taxon>
        <taxon>Actinomycetes</taxon>
        <taxon>Kitasatosporales</taxon>
        <taxon>Streptomycetaceae</taxon>
        <taxon>Streptomyces</taxon>
    </lineage>
</organism>
<name>A0A0B5DJK1_9ACTN</name>
<keyword evidence="1" id="KW-1133">Transmembrane helix</keyword>
<proteinExistence type="predicted"/>
<reference evidence="3 5" key="3">
    <citation type="submission" date="2017-09" db="EMBL/GenBank/DDBJ databases">
        <title>Streptomyces genome completion.</title>
        <authorList>
            <person name="Lee N."/>
            <person name="Cho B.-K."/>
        </authorList>
    </citation>
    <scope>NUCLEOTIDE SEQUENCE [LARGE SCALE GENOMIC DNA]</scope>
    <source>
        <strain evidence="3 5">ATCC 14899</strain>
    </source>
</reference>
<dbReference type="OrthoDB" id="4217684at2"/>
<keyword evidence="1" id="KW-0472">Membrane</keyword>
<dbReference type="Proteomes" id="UP000031526">
    <property type="component" value="Chromosome"/>
</dbReference>